<evidence type="ECO:0000259" key="1">
    <source>
        <dbReference type="Pfam" id="PF13460"/>
    </source>
</evidence>
<accession>A0ABP8A646</accession>
<name>A0ABP8A646_9MICO</name>
<sequence length="347" mass="36844">MARAVVLGGTGVIGRAIAARLLAAGWQIEATGRSAAHVPDELAEASGFTFVTSERTDARALRTAIGDGAELVVDCLCFTESDALTVAPFLVDADAAVMLSTKAVYVDEFGNHGNSLTKPVFPLPIREVDPTVAPGRGDPATRDGYAANRVAAENALLDSGLPVTVLRAGRVHGAGAARPREWVFLKRALDGREQLALAHGGRGGDQTTAAANVAELVEVVARNPGARILNVGDTDAPSGLAIAETVAAHVGQRFEYELADDDVDPQYGAHPWDVVPPVVLDLTAARELGWQGQSYAATVGAELDWLLREHELGRTARFDDDPYFAPFLDYRLEDAYLLLRSLERSGI</sequence>
<dbReference type="Gene3D" id="3.40.50.720">
    <property type="entry name" value="NAD(P)-binding Rossmann-like Domain"/>
    <property type="match status" value="1"/>
</dbReference>
<dbReference type="Proteomes" id="UP001501079">
    <property type="component" value="Unassembled WGS sequence"/>
</dbReference>
<dbReference type="Pfam" id="PF13460">
    <property type="entry name" value="NAD_binding_10"/>
    <property type="match status" value="1"/>
</dbReference>
<dbReference type="SUPFAM" id="SSF51735">
    <property type="entry name" value="NAD(P)-binding Rossmann-fold domains"/>
    <property type="match status" value="1"/>
</dbReference>
<comment type="caution">
    <text evidence="2">The sequence shown here is derived from an EMBL/GenBank/DDBJ whole genome shotgun (WGS) entry which is preliminary data.</text>
</comment>
<proteinExistence type="predicted"/>
<feature type="domain" description="NAD(P)-binding" evidence="1">
    <location>
        <begin position="8"/>
        <end position="171"/>
    </location>
</feature>
<evidence type="ECO:0000313" key="3">
    <source>
        <dbReference type="Proteomes" id="UP001501079"/>
    </source>
</evidence>
<protein>
    <recommendedName>
        <fullName evidence="1">NAD(P)-binding domain-containing protein</fullName>
    </recommendedName>
</protein>
<reference evidence="3" key="1">
    <citation type="journal article" date="2019" name="Int. J. Syst. Evol. Microbiol.">
        <title>The Global Catalogue of Microorganisms (GCM) 10K type strain sequencing project: providing services to taxonomists for standard genome sequencing and annotation.</title>
        <authorList>
            <consortium name="The Broad Institute Genomics Platform"/>
            <consortium name="The Broad Institute Genome Sequencing Center for Infectious Disease"/>
            <person name="Wu L."/>
            <person name="Ma J."/>
        </authorList>
    </citation>
    <scope>NUCLEOTIDE SEQUENCE [LARGE SCALE GENOMIC DNA]</scope>
    <source>
        <strain evidence="3">JCM 17591</strain>
    </source>
</reference>
<dbReference type="InterPro" id="IPR016040">
    <property type="entry name" value="NAD(P)-bd_dom"/>
</dbReference>
<dbReference type="EMBL" id="BAABBW010000005">
    <property type="protein sequence ID" value="GAA4178636.1"/>
    <property type="molecule type" value="Genomic_DNA"/>
</dbReference>
<evidence type="ECO:0000313" key="2">
    <source>
        <dbReference type="EMBL" id="GAA4178636.1"/>
    </source>
</evidence>
<organism evidence="2 3">
    <name type="scientific">Gryllotalpicola koreensis</name>
    <dbReference type="NCBI Taxonomy" id="993086"/>
    <lineage>
        <taxon>Bacteria</taxon>
        <taxon>Bacillati</taxon>
        <taxon>Actinomycetota</taxon>
        <taxon>Actinomycetes</taxon>
        <taxon>Micrococcales</taxon>
        <taxon>Microbacteriaceae</taxon>
        <taxon>Gryllotalpicola</taxon>
    </lineage>
</organism>
<dbReference type="InterPro" id="IPR036291">
    <property type="entry name" value="NAD(P)-bd_dom_sf"/>
</dbReference>
<dbReference type="RefSeq" id="WP_344755731.1">
    <property type="nucleotide sequence ID" value="NZ_BAABBW010000005.1"/>
</dbReference>
<gene>
    <name evidence="2" type="ORF">GCM10022287_29250</name>
</gene>
<keyword evidence="3" id="KW-1185">Reference proteome</keyword>